<dbReference type="InterPro" id="IPR023365">
    <property type="entry name" value="Sortase_dom-sf"/>
</dbReference>
<reference evidence="3" key="1">
    <citation type="submission" date="2017-09" db="EMBL/GenBank/DDBJ databases">
        <title>Depth-based differentiation of microbial function through sediment-hosted aquifers and enrichment of novel symbionts in the deep terrestrial subsurface.</title>
        <authorList>
            <person name="Probst A.J."/>
            <person name="Ladd B."/>
            <person name="Jarett J.K."/>
            <person name="Geller-Mcgrath D.E."/>
            <person name="Sieber C.M.K."/>
            <person name="Emerson J.B."/>
            <person name="Anantharaman K."/>
            <person name="Thomas B.C."/>
            <person name="Malmstrom R."/>
            <person name="Stieglmeier M."/>
            <person name="Klingl A."/>
            <person name="Woyke T."/>
            <person name="Ryan C.M."/>
            <person name="Banfield J.F."/>
        </authorList>
    </citation>
    <scope>NUCLEOTIDE SEQUENCE [LARGE SCALE GENOMIC DNA]</scope>
</reference>
<dbReference type="CDD" id="cd00004">
    <property type="entry name" value="Sortase"/>
    <property type="match status" value="1"/>
</dbReference>
<evidence type="ECO:0008006" key="4">
    <source>
        <dbReference type="Google" id="ProtNLM"/>
    </source>
</evidence>
<keyword evidence="1" id="KW-0378">Hydrolase</keyword>
<evidence type="ECO:0000256" key="1">
    <source>
        <dbReference type="ARBA" id="ARBA00022801"/>
    </source>
</evidence>
<dbReference type="Pfam" id="PF04203">
    <property type="entry name" value="Sortase"/>
    <property type="match status" value="1"/>
</dbReference>
<dbReference type="NCBIfam" id="TIGR01076">
    <property type="entry name" value="sortase_fam"/>
    <property type="match status" value="1"/>
</dbReference>
<dbReference type="AlphaFoldDB" id="A0A2M7X4B3"/>
<gene>
    <name evidence="2" type="ORF">CO178_01120</name>
</gene>
<proteinExistence type="predicted"/>
<dbReference type="InterPro" id="IPR005754">
    <property type="entry name" value="Sortase"/>
</dbReference>
<sequence>MVKLNNLLLIVFLISFVSLGFSSKTKVVNAIIIEQKELPFVINLNPNPEAPRKLEIKSSNISVPIKFGPIKDGSWEVFEDSASYAEGSSYLNDTKQNTIIFAHARKALFKNLSNTDIGDEITIYGDSNIYRYSIVRREKISPENVNALMQENGDFNVTLFTCEGTNDEYRLLIRAKLIDITEINENEEVTQIG</sequence>
<dbReference type="SUPFAM" id="SSF63817">
    <property type="entry name" value="Sortase"/>
    <property type="match status" value="1"/>
</dbReference>
<dbReference type="GO" id="GO:0016787">
    <property type="term" value="F:hydrolase activity"/>
    <property type="evidence" value="ECO:0007669"/>
    <property type="project" value="UniProtKB-KW"/>
</dbReference>
<organism evidence="2 3">
    <name type="scientific">candidate division WWE3 bacterium CG_4_9_14_3_um_filter_34_6</name>
    <dbReference type="NCBI Taxonomy" id="1975079"/>
    <lineage>
        <taxon>Bacteria</taxon>
        <taxon>Katanobacteria</taxon>
    </lineage>
</organism>
<comment type="caution">
    <text evidence="2">The sequence shown here is derived from an EMBL/GenBank/DDBJ whole genome shotgun (WGS) entry which is preliminary data.</text>
</comment>
<dbReference type="EMBL" id="PFWY01000054">
    <property type="protein sequence ID" value="PJA41002.1"/>
    <property type="molecule type" value="Genomic_DNA"/>
</dbReference>
<dbReference type="Proteomes" id="UP000230683">
    <property type="component" value="Unassembled WGS sequence"/>
</dbReference>
<evidence type="ECO:0000313" key="2">
    <source>
        <dbReference type="EMBL" id="PJA41002.1"/>
    </source>
</evidence>
<name>A0A2M7X4B3_UNCKA</name>
<accession>A0A2M7X4B3</accession>
<protein>
    <recommendedName>
        <fullName evidence="4">Sortase</fullName>
    </recommendedName>
</protein>
<evidence type="ECO:0000313" key="3">
    <source>
        <dbReference type="Proteomes" id="UP000230683"/>
    </source>
</evidence>
<dbReference type="Gene3D" id="2.40.260.10">
    <property type="entry name" value="Sortase"/>
    <property type="match status" value="1"/>
</dbReference>